<feature type="signal peptide" evidence="1">
    <location>
        <begin position="1"/>
        <end position="22"/>
    </location>
</feature>
<sequence>MNIKKTCAACLVISAFSSFANAASEYRIIIPADGLTIPSEITPEPEIPKEEPGLEDNQVAWLEFLKAEGKIPKTTTSLDAWSKNKLSVDLSNLKYSNDNLPKFAIGLDRIYGLNTYNSKIQNYDFMKGIKAIDGSVTIGPEASSIKGFSDLVSVNALYIGSKTPTSSDYNLALKNLSQATKIDISKSSMTTLIPFKNIGSGEINVGPIAQYKEQKPDFSTPFCKGIQSKKLKAKEQVGYQLKDVVAKDICKSESNPWLDFYHNHGHSRYNDILSLADLRADAYLSHMALNGEMLSDADFPSISITSAIGDEPIRTVSLKGQKLLTNINWMSGVKKTSMNGSASNMLFSDMPSLTNISGLSTLEVAGTLDFSGDSSLSDISALAGIKSSVRVILTGTQAESKPDVLNAFKNMSQGSILVSKRPSRVTGSSAFCQNYSGRMGVGTSVYTTAAGSISSTTALSKGDVCL</sequence>
<proteinExistence type="predicted"/>
<evidence type="ECO:0000313" key="2">
    <source>
        <dbReference type="EMBL" id="PTH79981.1"/>
    </source>
</evidence>
<comment type="caution">
    <text evidence="2">The sequence shown here is derived from an EMBL/GenBank/DDBJ whole genome shotgun (WGS) entry which is preliminary data.</text>
</comment>
<dbReference type="EMBL" id="PZKL01000037">
    <property type="protein sequence ID" value="PTH79981.1"/>
    <property type="molecule type" value="Genomic_DNA"/>
</dbReference>
<accession>A0A2T4MZH8</accession>
<organism evidence="2 3">
    <name type="scientific">Aeromonas veronii</name>
    <dbReference type="NCBI Taxonomy" id="654"/>
    <lineage>
        <taxon>Bacteria</taxon>
        <taxon>Pseudomonadati</taxon>
        <taxon>Pseudomonadota</taxon>
        <taxon>Gammaproteobacteria</taxon>
        <taxon>Aeromonadales</taxon>
        <taxon>Aeromonadaceae</taxon>
        <taxon>Aeromonas</taxon>
    </lineage>
</organism>
<evidence type="ECO:0000313" key="3">
    <source>
        <dbReference type="Proteomes" id="UP000241986"/>
    </source>
</evidence>
<name>A0A2T4MZH8_AERVE</name>
<dbReference type="AlphaFoldDB" id="A0A2T4MZH8"/>
<gene>
    <name evidence="2" type="ORF">DAA48_15535</name>
</gene>
<dbReference type="Proteomes" id="UP000241986">
    <property type="component" value="Unassembled WGS sequence"/>
</dbReference>
<protein>
    <recommendedName>
        <fullName evidence="4">Leucine-rich repeat domain-containing protein</fullName>
    </recommendedName>
</protein>
<evidence type="ECO:0000256" key="1">
    <source>
        <dbReference type="SAM" id="SignalP"/>
    </source>
</evidence>
<reference evidence="2 3" key="1">
    <citation type="submission" date="2018-03" db="EMBL/GenBank/DDBJ databases">
        <title>Aeromonas veronii whole genome sequencing and analysis.</title>
        <authorList>
            <person name="Xie H."/>
            <person name="Liu T."/>
            <person name="Wang K."/>
        </authorList>
    </citation>
    <scope>NUCLEOTIDE SEQUENCE [LARGE SCALE GENOMIC DNA]</scope>
    <source>
        <strain evidence="2 3">XH.VA.1</strain>
    </source>
</reference>
<dbReference type="RefSeq" id="WP_107683863.1">
    <property type="nucleotide sequence ID" value="NZ_PZKL01000037.1"/>
</dbReference>
<keyword evidence="1" id="KW-0732">Signal</keyword>
<feature type="chain" id="PRO_5015734892" description="Leucine-rich repeat domain-containing protein" evidence="1">
    <location>
        <begin position="23"/>
        <end position="466"/>
    </location>
</feature>
<evidence type="ECO:0008006" key="4">
    <source>
        <dbReference type="Google" id="ProtNLM"/>
    </source>
</evidence>